<evidence type="ECO:0000259" key="18">
    <source>
        <dbReference type="PROSITE" id="PS50857"/>
    </source>
</evidence>
<proteinExistence type="inferred from homology"/>
<sequence length="398" mass="42494">MRTDARHGPASRVARSSSRRSGLHVRVCGGLKKDFEGLKKDDNKELAVGPSSVPFQSFFSPTKPRTWSHGIARLTALLTLAACNGTTSYLDATGSAGRSEATLGRWLTATACAVVLLVCVAIVAGMARRRGERDEGTGRREVKSGLGWIYVGTAVTVAVLLVAYAGTMATLAAASRPPYTPPLVMDVIAHQWWWEIRYSDPARPELGFTTANEVHLPVGVPVRVRLHSADVIHSFWLPQIAGKTDVIPGQTNETWVEAERPGTSRGMCGEYCGLQHAEMALAVTAEPRVAFDRWAQARRAEAAVPNDGVASAGAHVFARSCGVCHAVAGTMALGRVGPDLTHIASRPTIGAGALENTPANLARWIHDAPSVKEGVRMPAMPLDAAELRAVVAYLETLR</sequence>
<dbReference type="Gene3D" id="2.60.40.420">
    <property type="entry name" value="Cupredoxins - blue copper proteins"/>
    <property type="match status" value="1"/>
</dbReference>
<dbReference type="HOGENOM" id="CLU_036876_1_1_0"/>
<feature type="transmembrane region" description="Helical" evidence="17">
    <location>
        <begin position="148"/>
        <end position="174"/>
    </location>
</feature>
<dbReference type="SUPFAM" id="SSF46626">
    <property type="entry name" value="Cytochrome c"/>
    <property type="match status" value="1"/>
</dbReference>
<keyword evidence="11" id="KW-0186">Copper</keyword>
<dbReference type="InterPro" id="IPR008972">
    <property type="entry name" value="Cupredoxin"/>
</dbReference>
<dbReference type="STRING" id="861299.J421_0299"/>
<keyword evidence="10 15" id="KW-0408">Iron</keyword>
<dbReference type="KEGG" id="gba:J421_0299"/>
<name>W0RAM7_9BACT</name>
<evidence type="ECO:0000256" key="4">
    <source>
        <dbReference type="ARBA" id="ARBA00022617"/>
    </source>
</evidence>
<dbReference type="Pfam" id="PF00034">
    <property type="entry name" value="Cytochrom_C"/>
    <property type="match status" value="1"/>
</dbReference>
<dbReference type="InterPro" id="IPR002429">
    <property type="entry name" value="CcO_II-like_C"/>
</dbReference>
<keyword evidence="4 15" id="KW-0349">Heme</keyword>
<dbReference type="AlphaFoldDB" id="W0RAM7"/>
<dbReference type="GO" id="GO:0042773">
    <property type="term" value="P:ATP synthesis coupled electron transport"/>
    <property type="evidence" value="ECO:0007669"/>
    <property type="project" value="TreeGrafter"/>
</dbReference>
<dbReference type="InterPro" id="IPR001505">
    <property type="entry name" value="Copper_CuA"/>
</dbReference>
<dbReference type="Proteomes" id="UP000019151">
    <property type="component" value="Chromosome"/>
</dbReference>
<dbReference type="PROSITE" id="PS51007">
    <property type="entry name" value="CYTC"/>
    <property type="match status" value="1"/>
</dbReference>
<dbReference type="FunCoup" id="W0RAM7">
    <property type="interactions" value="103"/>
</dbReference>
<evidence type="ECO:0000256" key="3">
    <source>
        <dbReference type="ARBA" id="ARBA00022448"/>
    </source>
</evidence>
<dbReference type="PANTHER" id="PTHR22888">
    <property type="entry name" value="CYTOCHROME C OXIDASE, SUBUNIT II"/>
    <property type="match status" value="1"/>
</dbReference>
<organism evidence="20 21">
    <name type="scientific">Gemmatirosa kalamazoonensis</name>
    <dbReference type="NCBI Taxonomy" id="861299"/>
    <lineage>
        <taxon>Bacteria</taxon>
        <taxon>Pseudomonadati</taxon>
        <taxon>Gemmatimonadota</taxon>
        <taxon>Gemmatimonadia</taxon>
        <taxon>Gemmatimonadales</taxon>
        <taxon>Gemmatimonadaceae</taxon>
        <taxon>Gemmatirosa</taxon>
    </lineage>
</organism>
<dbReference type="eggNOG" id="COG3474">
    <property type="taxonomic scope" value="Bacteria"/>
</dbReference>
<dbReference type="GO" id="GO:0016020">
    <property type="term" value="C:membrane"/>
    <property type="evidence" value="ECO:0007669"/>
    <property type="project" value="UniProtKB-SubCell"/>
</dbReference>
<keyword evidence="12 17" id="KW-0472">Membrane</keyword>
<dbReference type="NCBIfam" id="TIGR02866">
    <property type="entry name" value="CoxB"/>
    <property type="match status" value="1"/>
</dbReference>
<dbReference type="GO" id="GO:0004129">
    <property type="term" value="F:cytochrome-c oxidase activity"/>
    <property type="evidence" value="ECO:0007669"/>
    <property type="project" value="InterPro"/>
</dbReference>
<dbReference type="PANTHER" id="PTHR22888:SF9">
    <property type="entry name" value="CYTOCHROME C OXIDASE SUBUNIT 2"/>
    <property type="match status" value="1"/>
</dbReference>
<dbReference type="eggNOG" id="COG1622">
    <property type="taxonomic scope" value="Bacteria"/>
</dbReference>
<keyword evidence="3" id="KW-0813">Transport</keyword>
<evidence type="ECO:0000256" key="13">
    <source>
        <dbReference type="ARBA" id="ARBA00024688"/>
    </source>
</evidence>
<dbReference type="PROSITE" id="PS50857">
    <property type="entry name" value="COX2_CUA"/>
    <property type="match status" value="1"/>
</dbReference>
<evidence type="ECO:0000259" key="19">
    <source>
        <dbReference type="PROSITE" id="PS51007"/>
    </source>
</evidence>
<feature type="region of interest" description="Disordered" evidence="16">
    <location>
        <begin position="1"/>
        <end position="21"/>
    </location>
</feature>
<dbReference type="InterPro" id="IPR036909">
    <property type="entry name" value="Cyt_c-like_dom_sf"/>
</dbReference>
<dbReference type="GO" id="GO:0005507">
    <property type="term" value="F:copper ion binding"/>
    <property type="evidence" value="ECO:0007669"/>
    <property type="project" value="InterPro"/>
</dbReference>
<evidence type="ECO:0000313" key="21">
    <source>
        <dbReference type="Proteomes" id="UP000019151"/>
    </source>
</evidence>
<comment type="function">
    <text evidence="13">Subunits I and II form the functional core of the enzyme complex. Electrons originating in cytochrome c are transferred via heme a and Cu(A) to the binuclear center formed by heme a3 and Cu(B).</text>
</comment>
<evidence type="ECO:0000313" key="20">
    <source>
        <dbReference type="EMBL" id="AHG87836.1"/>
    </source>
</evidence>
<dbReference type="InParanoid" id="W0RAM7"/>
<feature type="domain" description="Cytochrome c" evidence="19">
    <location>
        <begin position="308"/>
        <end position="398"/>
    </location>
</feature>
<feature type="transmembrane region" description="Helical" evidence="17">
    <location>
        <begin position="106"/>
        <end position="127"/>
    </location>
</feature>
<evidence type="ECO:0000256" key="8">
    <source>
        <dbReference type="ARBA" id="ARBA00022982"/>
    </source>
</evidence>
<evidence type="ECO:0000256" key="9">
    <source>
        <dbReference type="ARBA" id="ARBA00022989"/>
    </source>
</evidence>
<evidence type="ECO:0000256" key="16">
    <source>
        <dbReference type="SAM" id="MobiDB-lite"/>
    </source>
</evidence>
<protein>
    <recommendedName>
        <fullName evidence="14">Cytochrome aa3 subunit 2</fullName>
    </recommendedName>
</protein>
<gene>
    <name evidence="20" type="ORF">J421_0299</name>
</gene>
<keyword evidence="9 17" id="KW-1133">Transmembrane helix</keyword>
<dbReference type="GO" id="GO:0016491">
    <property type="term" value="F:oxidoreductase activity"/>
    <property type="evidence" value="ECO:0007669"/>
    <property type="project" value="InterPro"/>
</dbReference>
<dbReference type="InterPro" id="IPR014222">
    <property type="entry name" value="Cyt_c_oxidase_su2"/>
</dbReference>
<dbReference type="RefSeq" id="WP_104022120.1">
    <property type="nucleotide sequence ID" value="NZ_CP007128.1"/>
</dbReference>
<evidence type="ECO:0000256" key="14">
    <source>
        <dbReference type="ARBA" id="ARBA00031399"/>
    </source>
</evidence>
<evidence type="ECO:0000256" key="17">
    <source>
        <dbReference type="SAM" id="Phobius"/>
    </source>
</evidence>
<dbReference type="CDD" id="cd04213">
    <property type="entry name" value="CuRO_CcO_Caa3_II"/>
    <property type="match status" value="1"/>
</dbReference>
<dbReference type="EMBL" id="CP007128">
    <property type="protein sequence ID" value="AHG87836.1"/>
    <property type="molecule type" value="Genomic_DNA"/>
</dbReference>
<dbReference type="GO" id="GO:0020037">
    <property type="term" value="F:heme binding"/>
    <property type="evidence" value="ECO:0007669"/>
    <property type="project" value="InterPro"/>
</dbReference>
<feature type="domain" description="Cytochrome oxidase subunit II copper A binding" evidence="18">
    <location>
        <begin position="180"/>
        <end position="297"/>
    </location>
</feature>
<keyword evidence="7 15" id="KW-0479">Metal-binding</keyword>
<dbReference type="InterPro" id="IPR009056">
    <property type="entry name" value="Cyt_c-like_dom"/>
</dbReference>
<reference evidence="20 21" key="1">
    <citation type="journal article" date="2014" name="Genome Announc.">
        <title>Genome Sequence and Methylome of Soil Bacterium Gemmatirosa kalamazoonensis KBS708T, a Member of the Rarely Cultivated Gemmatimonadetes Phylum.</title>
        <authorList>
            <person name="Debruyn J.M."/>
            <person name="Radosevich M."/>
            <person name="Wommack K.E."/>
            <person name="Polson S.W."/>
            <person name="Hauser L.J."/>
            <person name="Fawaz M.N."/>
            <person name="Korlach J."/>
            <person name="Tsai Y.C."/>
        </authorList>
    </citation>
    <scope>NUCLEOTIDE SEQUENCE [LARGE SCALE GENOMIC DNA]</scope>
    <source>
        <strain evidence="20 21">KBS708</strain>
    </source>
</reference>
<comment type="subcellular location">
    <subcellularLocation>
        <location evidence="1">Membrane</location>
        <topology evidence="1">Multi-pass membrane protein</topology>
    </subcellularLocation>
</comment>
<keyword evidence="21" id="KW-1185">Reference proteome</keyword>
<dbReference type="SUPFAM" id="SSF49503">
    <property type="entry name" value="Cupredoxins"/>
    <property type="match status" value="1"/>
</dbReference>
<keyword evidence="6 17" id="KW-0812">Transmembrane</keyword>
<evidence type="ECO:0000256" key="1">
    <source>
        <dbReference type="ARBA" id="ARBA00004141"/>
    </source>
</evidence>
<evidence type="ECO:0000256" key="6">
    <source>
        <dbReference type="ARBA" id="ARBA00022692"/>
    </source>
</evidence>
<evidence type="ECO:0000256" key="11">
    <source>
        <dbReference type="ARBA" id="ARBA00023008"/>
    </source>
</evidence>
<accession>W0RAM7</accession>
<keyword evidence="5" id="KW-0679">Respiratory chain</keyword>
<dbReference type="PROSITE" id="PS00078">
    <property type="entry name" value="COX2"/>
    <property type="match status" value="1"/>
</dbReference>
<dbReference type="PATRIC" id="fig|861299.3.peg.305"/>
<evidence type="ECO:0000256" key="7">
    <source>
        <dbReference type="ARBA" id="ARBA00022723"/>
    </source>
</evidence>
<evidence type="ECO:0000256" key="15">
    <source>
        <dbReference type="PROSITE-ProRule" id="PRU00433"/>
    </source>
</evidence>
<dbReference type="InterPro" id="IPR034236">
    <property type="entry name" value="CuRO_CcO_Caa3_II"/>
</dbReference>
<comment type="similarity">
    <text evidence="2">Belongs to the cytochrome c oxidase subunit 2 family.</text>
</comment>
<dbReference type="Pfam" id="PF00116">
    <property type="entry name" value="COX2"/>
    <property type="match status" value="1"/>
</dbReference>
<dbReference type="InterPro" id="IPR045187">
    <property type="entry name" value="CcO_II"/>
</dbReference>
<evidence type="ECO:0000256" key="12">
    <source>
        <dbReference type="ARBA" id="ARBA00023136"/>
    </source>
</evidence>
<evidence type="ECO:0000256" key="10">
    <source>
        <dbReference type="ARBA" id="ARBA00023004"/>
    </source>
</evidence>
<keyword evidence="8" id="KW-0249">Electron transport</keyword>
<evidence type="ECO:0000256" key="5">
    <source>
        <dbReference type="ARBA" id="ARBA00022660"/>
    </source>
</evidence>
<evidence type="ECO:0000256" key="2">
    <source>
        <dbReference type="ARBA" id="ARBA00007866"/>
    </source>
</evidence>